<dbReference type="PANTHER" id="PTHR33539:SF1">
    <property type="entry name" value="UPF0764 PROTEIN C16ORF89"/>
    <property type="match status" value="1"/>
</dbReference>
<accession>A0ABD3WN46</accession>
<feature type="compositionally biased region" description="Basic and acidic residues" evidence="1">
    <location>
        <begin position="656"/>
        <end position="675"/>
    </location>
</feature>
<gene>
    <name evidence="4" type="ORF">ACJMK2_037622</name>
</gene>
<feature type="signal peptide" evidence="3">
    <location>
        <begin position="1"/>
        <end position="20"/>
    </location>
</feature>
<dbReference type="EMBL" id="JBJQND010000006">
    <property type="protein sequence ID" value="KAL3874638.1"/>
    <property type="molecule type" value="Genomic_DNA"/>
</dbReference>
<sequence>MMAVCTVICLIVIFLPLSKQNDIDIAIQSVLSAVESLVNYYTNNYKNLNIDGLYGLRVLEGHFEAIINGSSNGRYKHLTTETLQRLTQMKNEATRICSVAIEHVKNDDPGYYQIMNFVIGRPWEIFHTKQRKVDGRLKWEPPVYKQAQSEAKLDERSSDECMAELTGAMAKDKKKCSISSKCLGLMTYPGMMGYGLTHQILWTMLAEKAGCFEVLDQMLRQYNSSIALMQQELCSNNYIQMTEAVKKLKGKIIPRFQDLFLEQLFICPSIGFYEFLDLKFLPQILSWQKKSGCFGIMHKLSKEELTKLDLSDLAGTKANDYDYLDDKHSVSDNGGMVANNHPLRFENMHQDVVNFKVDPQNQVQHGLSPAVSLNTMTNFVNHQMNQFKNLKKQDGVEHGLRKLLSLESFDSSFDDSLDGLVHQNRHLLAEKNLGGGCLSHKTAVAAGALVIYLRHLLDPDAVQTFSQSGSHNEGLPSDRLQSLHRNLKKFHKTFKKSSNAPMHKDANYQLQGDDYRNNQVQPPDLNHEGKNGNDVNIQMPRSSHKLGPIPFDVPDHNLHDEGGMDQNEDKFGDINIPHKMIHYQNGGGDKDGNNNAGNGGDNYYDGDEEHATYNEEDDGDYNEDDNAEDNTYKDDVAGDNRIDQNLPNHARHVGNKKIDNHSFHNDKKMEVKDEDGYGNDDNADKDDNYYDDHEENMEHKKGDNSHNHKNSVHNVVAQHFKEEIKLVDVSQDSPSFKMLGFVFLLCLTGLLLLMYRFIKKRKIHIRYSPRTTYRV</sequence>
<protein>
    <submittedName>
        <fullName evidence="4">Uncharacterized protein</fullName>
    </submittedName>
</protein>
<evidence type="ECO:0000313" key="4">
    <source>
        <dbReference type="EMBL" id="KAL3874638.1"/>
    </source>
</evidence>
<keyword evidence="2" id="KW-0472">Membrane</keyword>
<comment type="caution">
    <text evidence="4">The sequence shown here is derived from an EMBL/GenBank/DDBJ whole genome shotgun (WGS) entry which is preliminary data.</text>
</comment>
<name>A0ABD3WN46_SINWO</name>
<feature type="chain" id="PRO_5044814751" evidence="3">
    <location>
        <begin position="21"/>
        <end position="775"/>
    </location>
</feature>
<proteinExistence type="predicted"/>
<evidence type="ECO:0000256" key="2">
    <source>
        <dbReference type="SAM" id="Phobius"/>
    </source>
</evidence>
<reference evidence="4 5" key="1">
    <citation type="submission" date="2024-11" db="EMBL/GenBank/DDBJ databases">
        <title>Chromosome-level genome assembly of the freshwater bivalve Anodonta woodiana.</title>
        <authorList>
            <person name="Chen X."/>
        </authorList>
    </citation>
    <scope>NUCLEOTIDE SEQUENCE [LARGE SCALE GENOMIC DNA]</scope>
    <source>
        <strain evidence="4">MN2024</strain>
        <tissue evidence="4">Gills</tissue>
    </source>
</reference>
<evidence type="ECO:0000256" key="1">
    <source>
        <dbReference type="SAM" id="MobiDB-lite"/>
    </source>
</evidence>
<dbReference type="Proteomes" id="UP001634394">
    <property type="component" value="Unassembled WGS sequence"/>
</dbReference>
<keyword evidence="3" id="KW-0732">Signal</keyword>
<feature type="transmembrane region" description="Helical" evidence="2">
    <location>
        <begin position="738"/>
        <end position="758"/>
    </location>
</feature>
<keyword evidence="2" id="KW-0812">Transmembrane</keyword>
<keyword evidence="5" id="KW-1185">Reference proteome</keyword>
<dbReference type="PANTHER" id="PTHR33539">
    <property type="entry name" value="UPF0764 PROTEIN C16ORF89"/>
    <property type="match status" value="1"/>
</dbReference>
<feature type="region of interest" description="Disordered" evidence="1">
    <location>
        <begin position="513"/>
        <end position="537"/>
    </location>
</feature>
<feature type="region of interest" description="Disordered" evidence="1">
    <location>
        <begin position="579"/>
        <end position="709"/>
    </location>
</feature>
<dbReference type="InterPro" id="IPR031751">
    <property type="entry name" value="DUF4735"/>
</dbReference>
<dbReference type="Pfam" id="PF15882">
    <property type="entry name" value="DUF4735"/>
    <property type="match status" value="1"/>
</dbReference>
<feature type="compositionally biased region" description="Basic and acidic residues" evidence="1">
    <location>
        <begin position="685"/>
        <end position="706"/>
    </location>
</feature>
<feature type="compositionally biased region" description="Basic and acidic residues" evidence="1">
    <location>
        <begin position="630"/>
        <end position="642"/>
    </location>
</feature>
<organism evidence="4 5">
    <name type="scientific">Sinanodonta woodiana</name>
    <name type="common">Chinese pond mussel</name>
    <name type="synonym">Anodonta woodiana</name>
    <dbReference type="NCBI Taxonomy" id="1069815"/>
    <lineage>
        <taxon>Eukaryota</taxon>
        <taxon>Metazoa</taxon>
        <taxon>Spiralia</taxon>
        <taxon>Lophotrochozoa</taxon>
        <taxon>Mollusca</taxon>
        <taxon>Bivalvia</taxon>
        <taxon>Autobranchia</taxon>
        <taxon>Heteroconchia</taxon>
        <taxon>Palaeoheterodonta</taxon>
        <taxon>Unionida</taxon>
        <taxon>Unionoidea</taxon>
        <taxon>Unionidae</taxon>
        <taxon>Unioninae</taxon>
        <taxon>Sinanodonta</taxon>
    </lineage>
</organism>
<keyword evidence="2" id="KW-1133">Transmembrane helix</keyword>
<evidence type="ECO:0000313" key="5">
    <source>
        <dbReference type="Proteomes" id="UP001634394"/>
    </source>
</evidence>
<feature type="compositionally biased region" description="Acidic residues" evidence="1">
    <location>
        <begin position="604"/>
        <end position="628"/>
    </location>
</feature>
<evidence type="ECO:0000256" key="3">
    <source>
        <dbReference type="SAM" id="SignalP"/>
    </source>
</evidence>
<dbReference type="AlphaFoldDB" id="A0ABD3WN46"/>